<dbReference type="GO" id="GO:0030659">
    <property type="term" value="C:cytoplasmic vesicle membrane"/>
    <property type="evidence" value="ECO:0007669"/>
    <property type="project" value="UniProtKB-SubCell"/>
</dbReference>
<accession>A0A835P0Y1</accession>
<dbReference type="AlphaFoldDB" id="A0A835P0Y1"/>
<feature type="region of interest" description="Disordered" evidence="14">
    <location>
        <begin position="441"/>
        <end position="474"/>
    </location>
</feature>
<dbReference type="InterPro" id="IPR000539">
    <property type="entry name" value="Frizzled/Smoothened_7TM"/>
</dbReference>
<reference evidence="20 21" key="2">
    <citation type="journal article" date="2021" name="J. Hered.">
        <title>Feather Gene Expression Elucidates the Developmental Basis of Plumage Iridescence in African Starlings.</title>
        <authorList>
            <person name="Rubenstein D.R."/>
            <person name="Corvelo A."/>
            <person name="MacManes M.D."/>
            <person name="Maia R."/>
            <person name="Narzisi G."/>
            <person name="Rousaki A."/>
            <person name="Vandenabeele P."/>
            <person name="Shawkey M.D."/>
            <person name="Solomon J."/>
        </authorList>
    </citation>
    <scope>NUCLEOTIDE SEQUENCE [LARGE SCALE GENOMIC DNA]</scope>
    <source>
        <strain evidence="20">SS15</strain>
    </source>
</reference>
<keyword evidence="15" id="KW-1133">Transmembrane helix</keyword>
<keyword evidence="8" id="KW-0297">G-protein coupled receptor</keyword>
<sequence length="681" mass="74741">MKALVFSATFSLLLALVQGHSLFTCEPITISRCSGMPYNMTFFPNIMGHYDQDTAARKMDFWNVSTGDKPLRLPDVGKIHASVEVQREKACQHLAACRPDPEGCTTQGFLGSAAILCPLNTDLEALSSRQLLARTAVGEALLGTVQLISHCTLGCAQTLFPALLINCDETAPATAAVTTNVHGTQKTPSQIRRDYGFWCPRHLHTTNGQGYKFLGIDQCAPPCPNIIVSLMYFIGFLLGNKTACNEADDKLEIAGIISLNHVRQVIQHDGRNQEKLKKFMIRIGVFSGLYLVPLVALLGCYVYELVNRKIWETTWAKALARPEIFLFLMKYLLTLIVGISPVFWVGSKKTCSEWANFFNRNRKRDPISESRRVLQESCEFFLRHNSKVKHKKKHYKSTSHRLKVISKSMGTSTGGTTNHGTSAVAITNHDYLSQEAMAEIKTSPETSEKEIEAEGASARRVEEGENSGDQMLSSAKLSVDQVERRNKADGTCHMSTLAESIKRVESGYSQDATDLQQLSRELADSDRCNGVAEASSPLVISQHDPILRKAVGKIILRKTPEDVDSCDEVLYGEKWTVTKSAGKPKKTCVSERLCEGESSSSCSKETALLAAASPVSICSARCIDCATVTLCEPAQAVQEQTGHLGDFISPHGASGPRCGIGGFLQRQLLHRKAVTDCRANT</sequence>
<keyword evidence="7" id="KW-0879">Wnt signaling pathway</keyword>
<keyword evidence="10" id="KW-0675">Receptor</keyword>
<keyword evidence="11" id="KW-0325">Glycoprotein</keyword>
<dbReference type="GO" id="GO:0004930">
    <property type="term" value="F:G protein-coupled receptor activity"/>
    <property type="evidence" value="ECO:0007669"/>
    <property type="project" value="UniProtKB-KW"/>
</dbReference>
<evidence type="ECO:0000256" key="7">
    <source>
        <dbReference type="ARBA" id="ARBA00022687"/>
    </source>
</evidence>
<evidence type="ECO:0000256" key="8">
    <source>
        <dbReference type="ARBA" id="ARBA00023040"/>
    </source>
</evidence>
<evidence type="ECO:0000256" key="11">
    <source>
        <dbReference type="ARBA" id="ARBA00023180"/>
    </source>
</evidence>
<evidence type="ECO:0000256" key="15">
    <source>
        <dbReference type="SAM" id="Phobius"/>
    </source>
</evidence>
<dbReference type="InterPro" id="IPR036790">
    <property type="entry name" value="Frizzled_dom_sf"/>
</dbReference>
<protein>
    <recommendedName>
        <fullName evidence="4">Frizzled-6</fullName>
    </recommendedName>
</protein>
<gene>
    <name evidence="20" type="ORF">IHE44_0001186</name>
    <name evidence="19" type="ORF">IHE44_001009</name>
</gene>
<evidence type="ECO:0000256" key="14">
    <source>
        <dbReference type="SAM" id="MobiDB-lite"/>
    </source>
</evidence>
<evidence type="ECO:0000256" key="5">
    <source>
        <dbReference type="ARBA" id="ARBA00022473"/>
    </source>
</evidence>
<keyword evidence="16" id="KW-0732">Signal</keyword>
<evidence type="ECO:0000256" key="12">
    <source>
        <dbReference type="ARBA" id="ARBA00023224"/>
    </source>
</evidence>
<dbReference type="PANTHER" id="PTHR11309:SF75">
    <property type="entry name" value="FRIZZLED-6"/>
    <property type="match status" value="1"/>
</dbReference>
<reference evidence="19" key="1">
    <citation type="submission" date="2020-10" db="EMBL/GenBank/DDBJ databases">
        <title>Feather gene expression reveals the developmental basis of iridescence in African starlings.</title>
        <authorList>
            <person name="Rubenstein D.R."/>
        </authorList>
    </citation>
    <scope>NUCLEOTIDE SEQUENCE</scope>
    <source>
        <strain evidence="19">SS15</strain>
        <tissue evidence="19">Liver</tissue>
    </source>
</reference>
<dbReference type="GO" id="GO:0016324">
    <property type="term" value="C:apical plasma membrane"/>
    <property type="evidence" value="ECO:0007669"/>
    <property type="project" value="UniProtKB-SubCell"/>
</dbReference>
<evidence type="ECO:0000256" key="10">
    <source>
        <dbReference type="ARBA" id="ARBA00023170"/>
    </source>
</evidence>
<keyword evidence="15" id="KW-0812">Transmembrane</keyword>
<keyword evidence="5" id="KW-0217">Developmental protein</keyword>
<evidence type="ECO:0000256" key="3">
    <source>
        <dbReference type="ARBA" id="ARBA00004439"/>
    </source>
</evidence>
<feature type="domain" description="FZ" evidence="17">
    <location>
        <begin position="24"/>
        <end position="109"/>
    </location>
</feature>
<evidence type="ECO:0000259" key="17">
    <source>
        <dbReference type="SMART" id="SM00063"/>
    </source>
</evidence>
<evidence type="ECO:0000256" key="1">
    <source>
        <dbReference type="ARBA" id="ARBA00004241"/>
    </source>
</evidence>
<dbReference type="EMBL" id="JADDUC020000001">
    <property type="protein sequence ID" value="KAI1243556.1"/>
    <property type="molecule type" value="Genomic_DNA"/>
</dbReference>
<dbReference type="PRINTS" id="PR00489">
    <property type="entry name" value="FRIZZLED"/>
</dbReference>
<name>A0A835P0Y1_9PASS</name>
<organism evidence="19">
    <name type="scientific">Lamprotornis superbus</name>
    <dbReference type="NCBI Taxonomy" id="245042"/>
    <lineage>
        <taxon>Eukaryota</taxon>
        <taxon>Metazoa</taxon>
        <taxon>Chordata</taxon>
        <taxon>Craniata</taxon>
        <taxon>Vertebrata</taxon>
        <taxon>Euteleostomi</taxon>
        <taxon>Archelosauria</taxon>
        <taxon>Archosauria</taxon>
        <taxon>Dinosauria</taxon>
        <taxon>Saurischia</taxon>
        <taxon>Theropoda</taxon>
        <taxon>Coelurosauria</taxon>
        <taxon>Aves</taxon>
        <taxon>Neognathae</taxon>
        <taxon>Neoaves</taxon>
        <taxon>Telluraves</taxon>
        <taxon>Australaves</taxon>
        <taxon>Passeriformes</taxon>
        <taxon>Sturnidae</taxon>
        <taxon>Lamprotornis</taxon>
    </lineage>
</organism>
<evidence type="ECO:0000313" key="21">
    <source>
        <dbReference type="Proteomes" id="UP000618051"/>
    </source>
</evidence>
<keyword evidence="21" id="KW-1185">Reference proteome</keyword>
<comment type="subcellular location">
    <subcellularLocation>
        <location evidence="2">Apical cell membrane</location>
        <topology evidence="2">Multi-pass membrane protein</topology>
    </subcellularLocation>
    <subcellularLocation>
        <location evidence="1">Cell surface</location>
    </subcellularLocation>
    <subcellularLocation>
        <location evidence="3">Cytoplasmic vesicle membrane</location>
        <topology evidence="3">Multi-pass membrane protein</topology>
    </subcellularLocation>
</comment>
<dbReference type="OrthoDB" id="10053709at2759"/>
<dbReference type="Gene3D" id="1.20.1070.10">
    <property type="entry name" value="Rhodopsin 7-helix transmembrane proteins"/>
    <property type="match status" value="1"/>
</dbReference>
<dbReference type="Pfam" id="PF01534">
    <property type="entry name" value="Frizzled"/>
    <property type="match status" value="1"/>
</dbReference>
<dbReference type="GO" id="GO:0060070">
    <property type="term" value="P:canonical Wnt signaling pathway"/>
    <property type="evidence" value="ECO:0007669"/>
    <property type="project" value="TreeGrafter"/>
</dbReference>
<dbReference type="GO" id="GO:0017147">
    <property type="term" value="F:Wnt-protein binding"/>
    <property type="evidence" value="ECO:0007669"/>
    <property type="project" value="TreeGrafter"/>
</dbReference>
<dbReference type="SMART" id="SM01330">
    <property type="entry name" value="Frizzled"/>
    <property type="match status" value="1"/>
</dbReference>
<keyword evidence="13" id="KW-0968">Cytoplasmic vesicle</keyword>
<evidence type="ECO:0000313" key="20">
    <source>
        <dbReference type="EMBL" id="KAI1243556.1"/>
    </source>
</evidence>
<dbReference type="PANTHER" id="PTHR11309">
    <property type="entry name" value="FRIZZLED"/>
    <property type="match status" value="1"/>
</dbReference>
<dbReference type="SUPFAM" id="SSF63501">
    <property type="entry name" value="Frizzled cysteine-rich domain"/>
    <property type="match status" value="1"/>
</dbReference>
<evidence type="ECO:0000256" key="4">
    <source>
        <dbReference type="ARBA" id="ARBA00018155"/>
    </source>
</evidence>
<feature type="compositionally biased region" description="Basic and acidic residues" evidence="14">
    <location>
        <begin position="446"/>
        <end position="463"/>
    </location>
</feature>
<dbReference type="EMBL" id="JADDUC010000012">
    <property type="protein sequence ID" value="KAG0129413.1"/>
    <property type="molecule type" value="Genomic_DNA"/>
</dbReference>
<feature type="domain" description="Frizzled/Smoothened 7TM" evidence="18">
    <location>
        <begin position="196"/>
        <end position="364"/>
    </location>
</feature>
<evidence type="ECO:0000256" key="6">
    <source>
        <dbReference type="ARBA" id="ARBA00022475"/>
    </source>
</evidence>
<dbReference type="InterPro" id="IPR015526">
    <property type="entry name" value="Frizzled/SFRP"/>
</dbReference>
<evidence type="ECO:0000256" key="9">
    <source>
        <dbReference type="ARBA" id="ARBA00023157"/>
    </source>
</evidence>
<comment type="caution">
    <text evidence="19">The sequence shown here is derived from an EMBL/GenBank/DDBJ whole genome shotgun (WGS) entry which is preliminary data.</text>
</comment>
<keyword evidence="9" id="KW-1015">Disulfide bond</keyword>
<dbReference type="Proteomes" id="UP000618051">
    <property type="component" value="Unassembled WGS sequence"/>
</dbReference>
<evidence type="ECO:0000256" key="13">
    <source>
        <dbReference type="ARBA" id="ARBA00023329"/>
    </source>
</evidence>
<evidence type="ECO:0000259" key="18">
    <source>
        <dbReference type="SMART" id="SM01330"/>
    </source>
</evidence>
<dbReference type="GO" id="GO:0042813">
    <property type="term" value="F:Wnt receptor activity"/>
    <property type="evidence" value="ECO:0007669"/>
    <property type="project" value="TreeGrafter"/>
</dbReference>
<feature type="chain" id="PRO_5032394238" description="Frizzled-6" evidence="16">
    <location>
        <begin position="20"/>
        <end position="681"/>
    </location>
</feature>
<dbReference type="GO" id="GO:0035567">
    <property type="term" value="P:non-canonical Wnt signaling pathway"/>
    <property type="evidence" value="ECO:0007669"/>
    <property type="project" value="TreeGrafter"/>
</dbReference>
<evidence type="ECO:0000256" key="16">
    <source>
        <dbReference type="SAM" id="SignalP"/>
    </source>
</evidence>
<dbReference type="SMART" id="SM00063">
    <property type="entry name" value="FRI"/>
    <property type="match status" value="1"/>
</dbReference>
<keyword evidence="12" id="KW-0807">Transducer</keyword>
<proteinExistence type="predicted"/>
<reference evidence="20" key="3">
    <citation type="submission" date="2022-01" db="EMBL/GenBank/DDBJ databases">
        <authorList>
            <person name="Rubenstein D.R."/>
        </authorList>
    </citation>
    <scope>NUCLEOTIDE SEQUENCE</scope>
    <source>
        <strain evidence="20">SS15</strain>
        <tissue evidence="20">Liver</tissue>
    </source>
</reference>
<evidence type="ECO:0000256" key="2">
    <source>
        <dbReference type="ARBA" id="ARBA00004424"/>
    </source>
</evidence>
<feature type="signal peptide" evidence="16">
    <location>
        <begin position="1"/>
        <end position="19"/>
    </location>
</feature>
<feature type="transmembrane region" description="Helical" evidence="15">
    <location>
        <begin position="279"/>
        <end position="303"/>
    </location>
</feature>
<dbReference type="GO" id="GO:0009986">
    <property type="term" value="C:cell surface"/>
    <property type="evidence" value="ECO:0007669"/>
    <property type="project" value="UniProtKB-SubCell"/>
</dbReference>
<dbReference type="Gene3D" id="1.10.2000.10">
    <property type="entry name" value="Frizzled cysteine-rich domain"/>
    <property type="match status" value="1"/>
</dbReference>
<dbReference type="InterPro" id="IPR020067">
    <property type="entry name" value="Frizzled_dom"/>
</dbReference>
<evidence type="ECO:0000313" key="19">
    <source>
        <dbReference type="EMBL" id="KAG0129413.1"/>
    </source>
</evidence>
<keyword evidence="6" id="KW-1003">Cell membrane</keyword>
<keyword evidence="15" id="KW-0472">Membrane</keyword>
<feature type="transmembrane region" description="Helical" evidence="15">
    <location>
        <begin position="324"/>
        <end position="344"/>
    </location>
</feature>